<dbReference type="PANTHER" id="PTHR10775">
    <property type="entry name" value="OS08G0208400 PROTEIN"/>
    <property type="match status" value="1"/>
</dbReference>
<proteinExistence type="predicted"/>
<feature type="domain" description="Transposase-associated" evidence="1">
    <location>
        <begin position="46"/>
        <end position="118"/>
    </location>
</feature>
<dbReference type="InterPro" id="IPR029480">
    <property type="entry name" value="Transpos_assoc"/>
</dbReference>
<organism evidence="2 3">
    <name type="scientific">Paspalum notatum var. saurae</name>
    <dbReference type="NCBI Taxonomy" id="547442"/>
    <lineage>
        <taxon>Eukaryota</taxon>
        <taxon>Viridiplantae</taxon>
        <taxon>Streptophyta</taxon>
        <taxon>Embryophyta</taxon>
        <taxon>Tracheophyta</taxon>
        <taxon>Spermatophyta</taxon>
        <taxon>Magnoliopsida</taxon>
        <taxon>Liliopsida</taxon>
        <taxon>Poales</taxon>
        <taxon>Poaceae</taxon>
        <taxon>PACMAD clade</taxon>
        <taxon>Panicoideae</taxon>
        <taxon>Andropogonodae</taxon>
        <taxon>Paspaleae</taxon>
        <taxon>Paspalinae</taxon>
        <taxon>Paspalum</taxon>
    </lineage>
</organism>
<dbReference type="PANTHER" id="PTHR10775:SF185">
    <property type="entry name" value="OS08G0208400 PROTEIN"/>
    <property type="match status" value="1"/>
</dbReference>
<dbReference type="InterPro" id="IPR004242">
    <property type="entry name" value="Transposase_21"/>
</dbReference>
<gene>
    <name evidence="2" type="ORF">U9M48_031378</name>
</gene>
<evidence type="ECO:0000313" key="2">
    <source>
        <dbReference type="EMBL" id="WVZ84337.1"/>
    </source>
</evidence>
<dbReference type="EMBL" id="CP144751">
    <property type="protein sequence ID" value="WVZ84337.1"/>
    <property type="molecule type" value="Genomic_DNA"/>
</dbReference>
<evidence type="ECO:0000259" key="1">
    <source>
        <dbReference type="Pfam" id="PF13963"/>
    </source>
</evidence>
<dbReference type="Pfam" id="PF02992">
    <property type="entry name" value="Transposase_21"/>
    <property type="match status" value="1"/>
</dbReference>
<accession>A0AAQ3U5Q3</accession>
<name>A0AAQ3U5Q3_PASNO</name>
<reference evidence="2 3" key="1">
    <citation type="submission" date="2024-02" db="EMBL/GenBank/DDBJ databases">
        <title>High-quality chromosome-scale genome assembly of Pensacola bahiagrass (Paspalum notatum Flugge var. saurae).</title>
        <authorList>
            <person name="Vega J.M."/>
            <person name="Podio M."/>
            <person name="Orjuela J."/>
            <person name="Siena L.A."/>
            <person name="Pessino S.C."/>
            <person name="Combes M.C."/>
            <person name="Mariac C."/>
            <person name="Albertini E."/>
            <person name="Pupilli F."/>
            <person name="Ortiz J.P.A."/>
            <person name="Leblanc O."/>
        </authorList>
    </citation>
    <scope>NUCLEOTIDE SEQUENCE [LARGE SCALE GENOMIC DNA]</scope>
    <source>
        <strain evidence="2">R1</strain>
        <tissue evidence="2">Leaf</tissue>
    </source>
</reference>
<sequence length="447" mass="51007">MVPHHPAACACVLLPHRESAAGQCQAAACVGIPTAAASHLSPLMDRSWINTRLFGKAHLDGVSDFMKHVSERFDEDAEILCPCRKCLNQFSKHKGQVEDHLYLFRMSRTYTVWIYHGEGSRTEIRESASHQDEQFGSNDGEDDPVDRLPDMVHELFNVEGEDEEKKAMFAMLLEEMKQELYLGSAYTRFFFVVKLLHIKSFYRISNVAFNALLVLLSSTFPECCIPASHQEAKKLIRVLGLGYVSIHVCPNNCILFQKGYKNYNECPVCGASRWKDANGSKRIPQKVLLRRFFSSKKLSKRAQWHKLKRKPAENEFSHPVGGEAWKDFDDKYDWLAQDPRNIKLGLATDGFNPFGKMSASYSMWHVFLIPYNFPPCECMEQSNFMMALLIPGKECPRKDIDVFLEPLVEELLELWKGVPTIDALTGKSFNMHAAVIWCIHGYPVLML</sequence>
<dbReference type="Proteomes" id="UP001341281">
    <property type="component" value="Chromosome 07"/>
</dbReference>
<evidence type="ECO:0000313" key="3">
    <source>
        <dbReference type="Proteomes" id="UP001341281"/>
    </source>
</evidence>
<dbReference type="AlphaFoldDB" id="A0AAQ3U5Q3"/>
<protein>
    <recommendedName>
        <fullName evidence="1">Transposase-associated domain-containing protein</fullName>
    </recommendedName>
</protein>
<keyword evidence="3" id="KW-1185">Reference proteome</keyword>
<dbReference type="Pfam" id="PF13963">
    <property type="entry name" value="Transpos_assoc"/>
    <property type="match status" value="1"/>
</dbReference>